<accession>A0A840V7E8</accession>
<dbReference type="Proteomes" id="UP000557717">
    <property type="component" value="Unassembled WGS sequence"/>
</dbReference>
<protein>
    <submittedName>
        <fullName evidence="1">Uncharacterized protein</fullName>
    </submittedName>
</protein>
<organism evidence="1 2">
    <name type="scientific">Haloferula luteola</name>
    <dbReference type="NCBI Taxonomy" id="595692"/>
    <lineage>
        <taxon>Bacteria</taxon>
        <taxon>Pseudomonadati</taxon>
        <taxon>Verrucomicrobiota</taxon>
        <taxon>Verrucomicrobiia</taxon>
        <taxon>Verrucomicrobiales</taxon>
        <taxon>Verrucomicrobiaceae</taxon>
        <taxon>Haloferula</taxon>
    </lineage>
</organism>
<comment type="caution">
    <text evidence="1">The sequence shown here is derived from an EMBL/GenBank/DDBJ whole genome shotgun (WGS) entry which is preliminary data.</text>
</comment>
<dbReference type="AlphaFoldDB" id="A0A840V7E8"/>
<gene>
    <name evidence="1" type="ORF">HNR46_003216</name>
</gene>
<evidence type="ECO:0000313" key="2">
    <source>
        <dbReference type="Proteomes" id="UP000557717"/>
    </source>
</evidence>
<dbReference type="EMBL" id="JACHFD010000018">
    <property type="protein sequence ID" value="MBB5352966.1"/>
    <property type="molecule type" value="Genomic_DNA"/>
</dbReference>
<name>A0A840V7E8_9BACT</name>
<evidence type="ECO:0000313" key="1">
    <source>
        <dbReference type="EMBL" id="MBB5352966.1"/>
    </source>
</evidence>
<sequence>MKVLPLLLLLTQWAPADMLPQLDGKPWTGWFAGYESRKFRFGVNREGEAFLMPMKNRDETIYNKQWIRLTPVIEELRSGRGPVTKKTELNGWTALSEKSDQAERISYRGTVTGGAVFEVTLEIDGASVRAKGRLVEKGSLANKELRFGWRVKIPNLYYNQKDEKKLEDGTKGDRYEFVRADGEKVRWDGWDSVNGDEVTGEGFTAARLDLEPYDARVTFETEKGGLFELWNGGEKPLYQGIGVNWIHHPEADPKGEAHFTMTFK</sequence>
<proteinExistence type="predicted"/>
<keyword evidence="2" id="KW-1185">Reference proteome</keyword>
<reference evidence="1 2" key="1">
    <citation type="submission" date="2020-08" db="EMBL/GenBank/DDBJ databases">
        <title>Genomic Encyclopedia of Type Strains, Phase IV (KMG-IV): sequencing the most valuable type-strain genomes for metagenomic binning, comparative biology and taxonomic classification.</title>
        <authorList>
            <person name="Goeker M."/>
        </authorList>
    </citation>
    <scope>NUCLEOTIDE SEQUENCE [LARGE SCALE GENOMIC DNA]</scope>
    <source>
        <strain evidence="1 2">YC6886</strain>
    </source>
</reference>
<dbReference type="RefSeq" id="WP_184020436.1">
    <property type="nucleotide sequence ID" value="NZ_JACHFD010000018.1"/>
</dbReference>